<dbReference type="Gene3D" id="2.180.10.10">
    <property type="entry name" value="RHS repeat-associated core"/>
    <property type="match status" value="1"/>
</dbReference>
<dbReference type="Proteomes" id="UP001165489">
    <property type="component" value="Unassembled WGS sequence"/>
</dbReference>
<reference evidence="1" key="1">
    <citation type="submission" date="2022-03" db="EMBL/GenBank/DDBJ databases">
        <title>De novo assembled genomes of Belliella spp. (Cyclobacteriaceae) strains.</title>
        <authorList>
            <person name="Szabo A."/>
            <person name="Korponai K."/>
            <person name="Felfoldi T."/>
        </authorList>
    </citation>
    <scope>NUCLEOTIDE SEQUENCE</scope>
    <source>
        <strain evidence="1">DSM 111904</strain>
    </source>
</reference>
<evidence type="ECO:0000313" key="1">
    <source>
        <dbReference type="EMBL" id="MCH7411798.1"/>
    </source>
</evidence>
<dbReference type="NCBIfam" id="TIGR03696">
    <property type="entry name" value="Rhs_assc_core"/>
    <property type="match status" value="1"/>
</dbReference>
<comment type="caution">
    <text evidence="1">The sequence shown here is derived from an EMBL/GenBank/DDBJ whole genome shotgun (WGS) entry which is preliminary data.</text>
</comment>
<organism evidence="1 2">
    <name type="scientific">Belliella filtrata</name>
    <dbReference type="NCBI Taxonomy" id="2923435"/>
    <lineage>
        <taxon>Bacteria</taxon>
        <taxon>Pseudomonadati</taxon>
        <taxon>Bacteroidota</taxon>
        <taxon>Cytophagia</taxon>
        <taxon>Cytophagales</taxon>
        <taxon>Cyclobacteriaceae</taxon>
        <taxon>Belliella</taxon>
    </lineage>
</organism>
<gene>
    <name evidence="1" type="ORF">MM239_20595</name>
</gene>
<keyword evidence="2" id="KW-1185">Reference proteome</keyword>
<accession>A0ABS9V5W9</accession>
<evidence type="ECO:0000313" key="2">
    <source>
        <dbReference type="Proteomes" id="UP001165489"/>
    </source>
</evidence>
<dbReference type="RefSeq" id="WP_241350221.1">
    <property type="nucleotide sequence ID" value="NZ_JAKZGP010000122.1"/>
</dbReference>
<name>A0ABS9V5W9_9BACT</name>
<dbReference type="EMBL" id="JAKZGP010000122">
    <property type="protein sequence ID" value="MCH7411798.1"/>
    <property type="molecule type" value="Genomic_DNA"/>
</dbReference>
<sequence>MQGGRIDSPIFNRTSGSGNSFSVRLTGVGNSKHGLAKSLAVKPGDKIDAEVYVKYLDPSTTGTPGSAFAQLITNLANNASSVVIDGATAGTNPMPFAGLMGYGSDNSTGPKAYLNVLVFDQNYQFQPNQSTFKSVTLAARETGTNVPHELVKTIQITIQKPGYVYIYFSNENPTPVEVFFDDFKVTHTNTNIVQKDDYYPFGMSFNSYSAPSGVGQKFKFNEGSEWISENNLNLYWTPNRLYDPVLGRFQGLDKLSDMFTSISPMVFSFNNPLKFKDPTGLSGKGDECENCTELPEIIVTATRLSRSGSNNSITLFSYISSNNPIKRNLGLTAKNKGLNAAHDLMNRGQKLHFSEGEYITAKNSDYMDGIKAMVAYGVTGSMIAVAASPILIENMVQTLGTKVLGDMGIESLWQAGNSLLYSGNLSQIDFADIGFAGMGSKYGFVLMATFDFTSSGEFSMIGFGKNKSQFATDILIGFGNKWHIDAMSSAGVDKGVINVINNFNSPIRNTVGTGIKEGVKDE</sequence>
<proteinExistence type="predicted"/>
<dbReference type="InterPro" id="IPR022385">
    <property type="entry name" value="Rhs_assc_core"/>
</dbReference>
<protein>
    <submittedName>
        <fullName evidence="1">Uncharacterized protein</fullName>
    </submittedName>
</protein>